<dbReference type="Gene3D" id="3.40.1160.10">
    <property type="entry name" value="Acetylglutamate kinase-like"/>
    <property type="match status" value="1"/>
</dbReference>
<dbReference type="EMBL" id="PFBH01000004">
    <property type="protein sequence ID" value="PIR85414.1"/>
    <property type="molecule type" value="Genomic_DNA"/>
</dbReference>
<dbReference type="AlphaFoldDB" id="A0A2H0UG65"/>
<keyword evidence="9" id="KW-0665">Pyrimidine biosynthesis</keyword>
<name>A0A2H0UG65_9BACT</name>
<evidence type="ECO:0000256" key="5">
    <source>
        <dbReference type="ARBA" id="ARBA00022679"/>
    </source>
</evidence>
<proteinExistence type="inferred from homology"/>
<keyword evidence="8" id="KW-0067">ATP-binding</keyword>
<dbReference type="EC" id="2.7.4.22" evidence="3"/>
<evidence type="ECO:0000256" key="1">
    <source>
        <dbReference type="ARBA" id="ARBA00004791"/>
    </source>
</evidence>
<comment type="pathway">
    <text evidence="1">Pyrimidine metabolism; CTP biosynthesis via de novo pathway; UDP from UMP (UMPK route): step 1/1.</text>
</comment>
<dbReference type="Pfam" id="PF00696">
    <property type="entry name" value="AA_kinase"/>
    <property type="match status" value="1"/>
</dbReference>
<sequence length="240" mass="26738">MPQSKKPTQKRLKKEPYTVISLGGSIIVPDAIDTKFLRAFRDLIRDHIKQGRRFVIISGGGKTARRYMSAAETLTALASEDIDWLGIHSTRLNGHLIRTLFRKEACPTIIKDPRRKITATHPVIVAAGWKPGRSTDYVATCIAKNLGAKKLINLSNVDFAYDKDPREHKDAKPIKTSSWKDFRALLPKKWDPGLSAPFDPIAAREAEKLGLEVAIINGRKLKEVGKYLAGEPFKGTIVTD</sequence>
<dbReference type="InterPro" id="IPR001048">
    <property type="entry name" value="Asp/Glu/Uridylate_kinase"/>
</dbReference>
<dbReference type="InterPro" id="IPR036393">
    <property type="entry name" value="AceGlu_kinase-like_sf"/>
</dbReference>
<keyword evidence="5" id="KW-0808">Transferase</keyword>
<comment type="caution">
    <text evidence="12">The sequence shown here is derived from an EMBL/GenBank/DDBJ whole genome shotgun (WGS) entry which is preliminary data.</text>
</comment>
<dbReference type="NCBIfam" id="TIGR02076">
    <property type="entry name" value="pyrH_arch"/>
    <property type="match status" value="1"/>
</dbReference>
<evidence type="ECO:0000256" key="3">
    <source>
        <dbReference type="ARBA" id="ARBA00012899"/>
    </source>
</evidence>
<evidence type="ECO:0000256" key="4">
    <source>
        <dbReference type="ARBA" id="ARBA00022490"/>
    </source>
</evidence>
<dbReference type="PANTHER" id="PTHR42833">
    <property type="entry name" value="URIDYLATE KINASE"/>
    <property type="match status" value="1"/>
</dbReference>
<keyword evidence="7 12" id="KW-0418">Kinase</keyword>
<dbReference type="SUPFAM" id="SSF53633">
    <property type="entry name" value="Carbamate kinase-like"/>
    <property type="match status" value="1"/>
</dbReference>
<evidence type="ECO:0000259" key="11">
    <source>
        <dbReference type="Pfam" id="PF00696"/>
    </source>
</evidence>
<dbReference type="InterPro" id="IPR011818">
    <property type="entry name" value="Uridylate_kinase_arch/spir"/>
</dbReference>
<comment type="similarity">
    <text evidence="2">Belongs to the UMP kinase family.</text>
</comment>
<evidence type="ECO:0000256" key="10">
    <source>
        <dbReference type="ARBA" id="ARBA00032092"/>
    </source>
</evidence>
<evidence type="ECO:0000256" key="8">
    <source>
        <dbReference type="ARBA" id="ARBA00022840"/>
    </source>
</evidence>
<evidence type="ECO:0000313" key="12">
    <source>
        <dbReference type="EMBL" id="PIR85414.1"/>
    </source>
</evidence>
<reference evidence="13" key="1">
    <citation type="submission" date="2017-09" db="EMBL/GenBank/DDBJ databases">
        <title>Depth-based differentiation of microbial function through sediment-hosted aquifers and enrichment of novel symbionts in the deep terrestrial subsurface.</title>
        <authorList>
            <person name="Probst A.J."/>
            <person name="Ladd B."/>
            <person name="Jarett J.K."/>
            <person name="Geller-Mcgrath D.E."/>
            <person name="Sieber C.M.K."/>
            <person name="Emerson J.B."/>
            <person name="Anantharaman K."/>
            <person name="Thomas B.C."/>
            <person name="Malmstrom R."/>
            <person name="Stieglmeier M."/>
            <person name="Klingl A."/>
            <person name="Woyke T."/>
            <person name="Ryan C.M."/>
            <person name="Banfield J.F."/>
        </authorList>
    </citation>
    <scope>NUCLEOTIDE SEQUENCE [LARGE SCALE GENOMIC DNA]</scope>
</reference>
<protein>
    <recommendedName>
        <fullName evidence="3">UMP kinase</fullName>
        <ecNumber evidence="3">2.7.4.22</ecNumber>
    </recommendedName>
    <alternativeName>
        <fullName evidence="10">Uridine monophosphate kinase</fullName>
    </alternativeName>
</protein>
<dbReference type="Proteomes" id="UP000229315">
    <property type="component" value="Unassembled WGS sequence"/>
</dbReference>
<evidence type="ECO:0000256" key="2">
    <source>
        <dbReference type="ARBA" id="ARBA00007614"/>
    </source>
</evidence>
<evidence type="ECO:0000256" key="6">
    <source>
        <dbReference type="ARBA" id="ARBA00022741"/>
    </source>
</evidence>
<keyword evidence="6" id="KW-0547">Nucleotide-binding</keyword>
<evidence type="ECO:0000313" key="13">
    <source>
        <dbReference type="Proteomes" id="UP000229315"/>
    </source>
</evidence>
<dbReference type="GO" id="GO:0005524">
    <property type="term" value="F:ATP binding"/>
    <property type="evidence" value="ECO:0007669"/>
    <property type="project" value="UniProtKB-KW"/>
</dbReference>
<feature type="domain" description="Aspartate/glutamate/uridylate kinase" evidence="11">
    <location>
        <begin position="18"/>
        <end position="217"/>
    </location>
</feature>
<gene>
    <name evidence="12" type="ORF">COU15_00765</name>
</gene>
<dbReference type="GO" id="GO:0006225">
    <property type="term" value="P:UDP biosynthetic process"/>
    <property type="evidence" value="ECO:0007669"/>
    <property type="project" value="TreeGrafter"/>
</dbReference>
<organism evidence="12 13">
    <name type="scientific">Candidatus Kaiserbacteria bacterium CG10_big_fil_rev_8_21_14_0_10_45_20</name>
    <dbReference type="NCBI Taxonomy" id="1974607"/>
    <lineage>
        <taxon>Bacteria</taxon>
        <taxon>Candidatus Kaiseribacteriota</taxon>
    </lineage>
</organism>
<accession>A0A2H0UG65</accession>
<dbReference type="GO" id="GO:0033862">
    <property type="term" value="F:UMP kinase activity"/>
    <property type="evidence" value="ECO:0007669"/>
    <property type="project" value="UniProtKB-EC"/>
</dbReference>
<evidence type="ECO:0000256" key="7">
    <source>
        <dbReference type="ARBA" id="ARBA00022777"/>
    </source>
</evidence>
<evidence type="ECO:0000256" key="9">
    <source>
        <dbReference type="ARBA" id="ARBA00022975"/>
    </source>
</evidence>
<keyword evidence="4" id="KW-0963">Cytoplasm</keyword>
<dbReference type="PANTHER" id="PTHR42833:SF4">
    <property type="entry name" value="URIDYLATE KINASE PUMPKIN, CHLOROPLASTIC"/>
    <property type="match status" value="1"/>
</dbReference>